<proteinExistence type="inferred from homology"/>
<dbReference type="Gene3D" id="2.30.31.10">
    <property type="entry name" value="Transcriptional Coactivator Pc4, Chain A"/>
    <property type="match status" value="1"/>
</dbReference>
<evidence type="ECO:0000256" key="9">
    <source>
        <dbReference type="ARBA" id="ARBA00031984"/>
    </source>
</evidence>
<organism evidence="12 13">
    <name type="scientific">Podarcis muralis</name>
    <name type="common">Wall lizard</name>
    <name type="synonym">Lacerta muralis</name>
    <dbReference type="NCBI Taxonomy" id="64176"/>
    <lineage>
        <taxon>Eukaryota</taxon>
        <taxon>Metazoa</taxon>
        <taxon>Chordata</taxon>
        <taxon>Craniata</taxon>
        <taxon>Vertebrata</taxon>
        <taxon>Euteleostomi</taxon>
        <taxon>Lepidosauria</taxon>
        <taxon>Squamata</taxon>
        <taxon>Bifurcata</taxon>
        <taxon>Unidentata</taxon>
        <taxon>Episquamata</taxon>
        <taxon>Laterata</taxon>
        <taxon>Lacertibaenia</taxon>
        <taxon>Lacertidae</taxon>
        <taxon>Podarcis</taxon>
    </lineage>
</organism>
<dbReference type="SUPFAM" id="SSF54447">
    <property type="entry name" value="ssDNA-binding transcriptional regulator domain"/>
    <property type="match status" value="1"/>
</dbReference>
<keyword evidence="7" id="KW-0539">Nucleus</keyword>
<dbReference type="InterPro" id="IPR045125">
    <property type="entry name" value="Sub1/Tcp4-like"/>
</dbReference>
<reference evidence="12" key="2">
    <citation type="submission" date="2025-08" db="UniProtKB">
        <authorList>
            <consortium name="Ensembl"/>
        </authorList>
    </citation>
    <scope>IDENTIFICATION</scope>
</reference>
<reference evidence="12 13" key="1">
    <citation type="journal article" date="2019" name="Proc. Natl. Acad. Sci. U.S.A.">
        <title>Regulatory changes in pterin and carotenoid genes underlie balanced color polymorphisms in the wall lizard.</title>
        <authorList>
            <person name="Andrade P."/>
            <person name="Pinho C."/>
            <person name="Perez I de Lanuza G."/>
            <person name="Afonso S."/>
            <person name="Brejcha J."/>
            <person name="Rubin C.J."/>
            <person name="Wallerman O."/>
            <person name="Pereira P."/>
            <person name="Sabatino S.J."/>
            <person name="Bellati A."/>
            <person name="Pellitteri-Rosa D."/>
            <person name="Bosakova Z."/>
            <person name="Bunikis I."/>
            <person name="Carretero M.A."/>
            <person name="Feiner N."/>
            <person name="Marsik P."/>
            <person name="Pauperio F."/>
            <person name="Salvi D."/>
            <person name="Soler L."/>
            <person name="While G.M."/>
            <person name="Uller T."/>
            <person name="Font E."/>
            <person name="Andersson L."/>
            <person name="Carneiro M."/>
        </authorList>
    </citation>
    <scope>NUCLEOTIDE SEQUENCE</scope>
</reference>
<dbReference type="GO" id="GO:0005634">
    <property type="term" value="C:nucleus"/>
    <property type="evidence" value="ECO:0007669"/>
    <property type="project" value="UniProtKB-SubCell"/>
</dbReference>
<keyword evidence="4" id="KW-0805">Transcription regulation</keyword>
<evidence type="ECO:0000256" key="2">
    <source>
        <dbReference type="ARBA" id="ARBA00009001"/>
    </source>
</evidence>
<keyword evidence="13" id="KW-1185">Reference proteome</keyword>
<dbReference type="Ensembl" id="ENSPMRT00000027455.1">
    <property type="protein sequence ID" value="ENSPMRP00000025869.1"/>
    <property type="gene ID" value="ENSPMRG00000016744.1"/>
</dbReference>
<comment type="subcellular location">
    <subcellularLocation>
        <location evidence="1">Nucleus</location>
    </subcellularLocation>
</comment>
<evidence type="ECO:0000256" key="1">
    <source>
        <dbReference type="ARBA" id="ARBA00004123"/>
    </source>
</evidence>
<evidence type="ECO:0000256" key="7">
    <source>
        <dbReference type="ARBA" id="ARBA00023242"/>
    </source>
</evidence>
<evidence type="ECO:0000256" key="3">
    <source>
        <dbReference type="ARBA" id="ARBA00013386"/>
    </source>
</evidence>
<dbReference type="GO" id="GO:0060261">
    <property type="term" value="P:positive regulation of transcription initiation by RNA polymerase II"/>
    <property type="evidence" value="ECO:0007669"/>
    <property type="project" value="InterPro"/>
</dbReference>
<name>A0A670JQU9_PODMU</name>
<comment type="similarity">
    <text evidence="2">Belongs to the transcriptional coactivator PC4 family.</text>
</comment>
<dbReference type="Proteomes" id="UP000472272">
    <property type="component" value="Chromosome 11"/>
</dbReference>
<dbReference type="InterPro" id="IPR009044">
    <property type="entry name" value="ssDNA-bd_transcriptional_reg"/>
</dbReference>
<dbReference type="Pfam" id="PF02229">
    <property type="entry name" value="PC4"/>
    <property type="match status" value="1"/>
</dbReference>
<evidence type="ECO:0000256" key="10">
    <source>
        <dbReference type="SAM" id="MobiDB-lite"/>
    </source>
</evidence>
<evidence type="ECO:0000313" key="12">
    <source>
        <dbReference type="Ensembl" id="ENSPMRP00000025869.1"/>
    </source>
</evidence>
<sequence>MSRERTLGTMLKSKELVSSSSSASDSDSETDEKAKRKTQAVPKNPVKKQKAAKREENMFQIGKMRYVSVCDLKSEVLTDVREYWMDQEGGMTPGRKGISLNPEEWSQLKDIDEVVTKNSKDEPCRNSAVIGLSSLFTLAFLF</sequence>
<accession>A0A670JQU9</accession>
<keyword evidence="6" id="KW-0804">Transcription</keyword>
<evidence type="ECO:0000256" key="8">
    <source>
        <dbReference type="ARBA" id="ARBA00024848"/>
    </source>
</evidence>
<feature type="compositionally biased region" description="Low complexity" evidence="10">
    <location>
        <begin position="16"/>
        <end position="25"/>
    </location>
</feature>
<dbReference type="GO" id="GO:0003677">
    <property type="term" value="F:DNA binding"/>
    <property type="evidence" value="ECO:0007669"/>
    <property type="project" value="UniProtKB-KW"/>
</dbReference>
<dbReference type="GO" id="GO:0003713">
    <property type="term" value="F:transcription coactivator activity"/>
    <property type="evidence" value="ECO:0007669"/>
    <property type="project" value="InterPro"/>
</dbReference>
<dbReference type="PANTHER" id="PTHR13215">
    <property type="entry name" value="RNA POLYMERASE II TRANSCRIPTIONAL COACTIVATOR"/>
    <property type="match status" value="1"/>
</dbReference>
<dbReference type="AlphaFoldDB" id="A0A670JQU9"/>
<feature type="domain" description="Transcriptional coactivator p15 (PC4) C-terminal" evidence="11">
    <location>
        <begin position="59"/>
        <end position="111"/>
    </location>
</feature>
<reference evidence="12" key="3">
    <citation type="submission" date="2025-09" db="UniProtKB">
        <authorList>
            <consortium name="Ensembl"/>
        </authorList>
    </citation>
    <scope>IDENTIFICATION</scope>
</reference>
<evidence type="ECO:0000313" key="13">
    <source>
        <dbReference type="Proteomes" id="UP000472272"/>
    </source>
</evidence>
<evidence type="ECO:0000256" key="5">
    <source>
        <dbReference type="ARBA" id="ARBA00023125"/>
    </source>
</evidence>
<dbReference type="GeneTree" id="ENSGT01010000222898"/>
<feature type="region of interest" description="Disordered" evidence="10">
    <location>
        <begin position="1"/>
        <end position="54"/>
    </location>
</feature>
<dbReference type="InterPro" id="IPR003173">
    <property type="entry name" value="PC4_C"/>
</dbReference>
<dbReference type="OMA" id="EPCRNSA"/>
<comment type="function">
    <text evidence="8">General coactivator that functions cooperatively with TAFs and mediates functional interactions between upstream activators and the general transcriptional machinery. May be involved in stabilizing the multiprotein transcription complex. Binds single-stranded DNA. Also binds, in vitro, non-specifically to double-stranded DNA (ds DNA).</text>
</comment>
<protein>
    <recommendedName>
        <fullName evidence="3">Activated RNA polymerase II transcriptional coactivator p15</fullName>
    </recommendedName>
    <alternativeName>
        <fullName evidence="9">SUB1 homolog</fullName>
    </alternativeName>
</protein>
<keyword evidence="5" id="KW-0238">DNA-binding</keyword>
<evidence type="ECO:0000256" key="6">
    <source>
        <dbReference type="ARBA" id="ARBA00023163"/>
    </source>
</evidence>
<evidence type="ECO:0000259" key="11">
    <source>
        <dbReference type="Pfam" id="PF02229"/>
    </source>
</evidence>
<evidence type="ECO:0000256" key="4">
    <source>
        <dbReference type="ARBA" id="ARBA00023015"/>
    </source>
</evidence>